<dbReference type="eggNOG" id="KOG4351">
    <property type="taxonomic scope" value="Eukaryota"/>
</dbReference>
<dbReference type="PANTHER" id="PTHR20930">
    <property type="entry name" value="OVARIAN CARCINOMA ANTIGEN CA125-RELATED"/>
    <property type="match status" value="1"/>
</dbReference>
<evidence type="ECO:0000313" key="3">
    <source>
        <dbReference type="Proteomes" id="UP000006671"/>
    </source>
</evidence>
<dbReference type="PANTHER" id="PTHR20930:SF0">
    <property type="entry name" value="PROTEIN ILRUN"/>
    <property type="match status" value="1"/>
</dbReference>
<sequence>MQSSSDSHPIIKIIKIIHGSEIRRFYFSPSRINTLQQLHEKIREIFGLASDFRIILVFGANKVISSDDSLLYLIESAMADQSDLIFKLVDKEPVVENVALSVEDFISKVQTMTKQLNINDKGILLNKCLNYLEIELNNAKAIVPTAAVENTGNTLVETPTEKTKYGQKLAKFMGDVTIPDQTVIKPSTKFVKTWKFKNCGNRPLPKNSRLMFLKGNKRVNHFNSPPFVELGNTENQINPGDEFVVSIELQTPETEGVLSSYFRMADENSEPFGQKVWVCVNVVK</sequence>
<dbReference type="InParanoid" id="D2VS84"/>
<dbReference type="GeneID" id="8854729"/>
<dbReference type="InterPro" id="IPR013783">
    <property type="entry name" value="Ig-like_fold"/>
</dbReference>
<keyword evidence="3" id="KW-1185">Reference proteome</keyword>
<dbReference type="Gene3D" id="2.60.40.10">
    <property type="entry name" value="Immunoglobulins"/>
    <property type="match status" value="1"/>
</dbReference>
<dbReference type="VEuPathDB" id="AmoebaDB:NAEGRDRAFT_71849"/>
<proteinExistence type="predicted"/>
<dbReference type="AlphaFoldDB" id="D2VS84"/>
<dbReference type="Proteomes" id="UP000006671">
    <property type="component" value="Unassembled WGS sequence"/>
</dbReference>
<name>D2VS84_NAEGR</name>
<dbReference type="STRING" id="5762.D2VS84"/>
<feature type="domain" description="Nbr1 FW" evidence="1">
    <location>
        <begin position="177"/>
        <end position="282"/>
    </location>
</feature>
<dbReference type="KEGG" id="ngr:NAEGRDRAFT_71849"/>
<protein>
    <submittedName>
        <fullName evidence="2">Predicted protein</fullName>
    </submittedName>
</protein>
<dbReference type="EMBL" id="GG738893">
    <property type="protein sequence ID" value="EFC40298.1"/>
    <property type="molecule type" value="Genomic_DNA"/>
</dbReference>
<accession>D2VS84</accession>
<dbReference type="RefSeq" id="XP_002673042.1">
    <property type="nucleotide sequence ID" value="XM_002672996.1"/>
</dbReference>
<evidence type="ECO:0000313" key="2">
    <source>
        <dbReference type="EMBL" id="EFC40298.1"/>
    </source>
</evidence>
<reference evidence="2 3" key="1">
    <citation type="journal article" date="2010" name="Cell">
        <title>The genome of Naegleria gruberi illuminates early eukaryotic versatility.</title>
        <authorList>
            <person name="Fritz-Laylin L.K."/>
            <person name="Prochnik S.E."/>
            <person name="Ginger M.L."/>
            <person name="Dacks J.B."/>
            <person name="Carpenter M.L."/>
            <person name="Field M.C."/>
            <person name="Kuo A."/>
            <person name="Paredez A."/>
            <person name="Chapman J."/>
            <person name="Pham J."/>
            <person name="Shu S."/>
            <person name="Neupane R."/>
            <person name="Cipriano M."/>
            <person name="Mancuso J."/>
            <person name="Tu H."/>
            <person name="Salamov A."/>
            <person name="Lindquist E."/>
            <person name="Shapiro H."/>
            <person name="Lucas S."/>
            <person name="Grigoriev I.V."/>
            <person name="Cande W.Z."/>
            <person name="Fulton C."/>
            <person name="Rokhsar D.S."/>
            <person name="Dawson S.C."/>
        </authorList>
    </citation>
    <scope>NUCLEOTIDE SEQUENCE [LARGE SCALE GENOMIC DNA]</scope>
    <source>
        <strain evidence="2 3">NEG-M</strain>
    </source>
</reference>
<dbReference type="Pfam" id="PF16158">
    <property type="entry name" value="N_BRCA1_IG"/>
    <property type="match status" value="1"/>
</dbReference>
<dbReference type="OrthoDB" id="661148at2759"/>
<gene>
    <name evidence="2" type="ORF">NAEGRDRAFT_71849</name>
</gene>
<dbReference type="CDD" id="cd14947">
    <property type="entry name" value="NBR1_like"/>
    <property type="match status" value="1"/>
</dbReference>
<dbReference type="InterPro" id="IPR032350">
    <property type="entry name" value="Nbr1_FW"/>
</dbReference>
<evidence type="ECO:0000259" key="1">
    <source>
        <dbReference type="Pfam" id="PF16158"/>
    </source>
</evidence>
<organism evidence="3">
    <name type="scientific">Naegleria gruberi</name>
    <name type="common">Amoeba</name>
    <dbReference type="NCBI Taxonomy" id="5762"/>
    <lineage>
        <taxon>Eukaryota</taxon>
        <taxon>Discoba</taxon>
        <taxon>Heterolobosea</taxon>
        <taxon>Tetramitia</taxon>
        <taxon>Eutetramitia</taxon>
        <taxon>Vahlkampfiidae</taxon>
        <taxon>Naegleria</taxon>
    </lineage>
</organism>